<dbReference type="Proteomes" id="UP001281761">
    <property type="component" value="Unassembled WGS sequence"/>
</dbReference>
<feature type="region of interest" description="Disordered" evidence="2">
    <location>
        <begin position="448"/>
        <end position="476"/>
    </location>
</feature>
<evidence type="ECO:0000313" key="3">
    <source>
        <dbReference type="EMBL" id="KAK2947943.1"/>
    </source>
</evidence>
<feature type="region of interest" description="Disordered" evidence="2">
    <location>
        <begin position="134"/>
        <end position="180"/>
    </location>
</feature>
<protein>
    <submittedName>
        <fullName evidence="3">Uncharacterized protein</fullName>
    </submittedName>
</protein>
<evidence type="ECO:0000313" key="4">
    <source>
        <dbReference type="Proteomes" id="UP001281761"/>
    </source>
</evidence>
<proteinExistence type="predicted"/>
<accession>A0ABQ9X9L6</accession>
<keyword evidence="4" id="KW-1185">Reference proteome</keyword>
<reference evidence="3 4" key="1">
    <citation type="journal article" date="2022" name="bioRxiv">
        <title>Genomics of Preaxostyla Flagellates Illuminates Evolutionary Transitions and the Path Towards Mitochondrial Loss.</title>
        <authorList>
            <person name="Novak L.V.F."/>
            <person name="Treitli S.C."/>
            <person name="Pyrih J."/>
            <person name="Halakuc P."/>
            <person name="Pipaliya S.V."/>
            <person name="Vacek V."/>
            <person name="Brzon O."/>
            <person name="Soukal P."/>
            <person name="Eme L."/>
            <person name="Dacks J.B."/>
            <person name="Karnkowska A."/>
            <person name="Elias M."/>
            <person name="Hampl V."/>
        </authorList>
    </citation>
    <scope>NUCLEOTIDE SEQUENCE [LARGE SCALE GENOMIC DNA]</scope>
    <source>
        <strain evidence="3">NAU3</strain>
        <tissue evidence="3">Gut</tissue>
    </source>
</reference>
<comment type="caution">
    <text evidence="3">The sequence shown here is derived from an EMBL/GenBank/DDBJ whole genome shotgun (WGS) entry which is preliminary data.</text>
</comment>
<organism evidence="3 4">
    <name type="scientific">Blattamonas nauphoetae</name>
    <dbReference type="NCBI Taxonomy" id="2049346"/>
    <lineage>
        <taxon>Eukaryota</taxon>
        <taxon>Metamonada</taxon>
        <taxon>Preaxostyla</taxon>
        <taxon>Oxymonadida</taxon>
        <taxon>Blattamonas</taxon>
    </lineage>
</organism>
<keyword evidence="1" id="KW-0175">Coiled coil</keyword>
<sequence length="527" mass="59195">MYLSDKLDEEGFADEMDLPPTTLHGSKSAPQLGSEFLADEDVKTALSRQSKIACRMSRRQLKWRWKMKRVQSMDRMCLLTQLRTLEKAKILYYLPLLQKLHSNVNQQCLNALEMLNAENVEIHDLVNKKVEDAETKQTAEPPQDGSDADNSQTTKRLDSEHSSKDTSAEPESGPAPQHLSRLHSASFSSGIWDAHGPPACERGFAWLIFKPVPSPSAWSGSLRSLSQSLDANDEQAVQLKELKERTVFLEKQLRICAERVRWMEDSKKQGEFELMTLKEEINEANRRDQKSTGIIGKLIELVRPHCDLPHRSSLSFSKWDVSHILALPEPSTCLFGFVPAFSDSTIASFVRRWVRSTNAARWERITAIFSTQLDVRVDIHIAISTRPTIDTKRLRVTEKNANRYGRQPSASHAQSSLDLHTSVHPGKEWLMPFGEEDTAERGEGIRPQRLCIPSKPSGCNGESQTPQKSADDSPHLEDTTTACVFANGMCKQCDGRGARPVSISPSPAKQKRRFRKAGILVSRAEDG</sequence>
<feature type="region of interest" description="Disordered" evidence="2">
    <location>
        <begin position="496"/>
        <end position="527"/>
    </location>
</feature>
<feature type="compositionally biased region" description="Basic and acidic residues" evidence="2">
    <location>
        <begin position="155"/>
        <end position="167"/>
    </location>
</feature>
<evidence type="ECO:0000256" key="1">
    <source>
        <dbReference type="SAM" id="Coils"/>
    </source>
</evidence>
<name>A0ABQ9X9L6_9EUKA</name>
<gene>
    <name evidence="3" type="ORF">BLNAU_17170</name>
</gene>
<evidence type="ECO:0000256" key="2">
    <source>
        <dbReference type="SAM" id="MobiDB-lite"/>
    </source>
</evidence>
<feature type="coiled-coil region" evidence="1">
    <location>
        <begin position="225"/>
        <end position="287"/>
    </location>
</feature>
<dbReference type="EMBL" id="JARBJD010000188">
    <property type="protein sequence ID" value="KAK2947943.1"/>
    <property type="molecule type" value="Genomic_DNA"/>
</dbReference>